<reference evidence="3 4" key="1">
    <citation type="submission" date="2020-08" db="EMBL/GenBank/DDBJ databases">
        <title>Genomic Encyclopedia of Type Strains, Phase IV (KMG-IV): sequencing the most valuable type-strain genomes for metagenomic binning, comparative biology and taxonomic classification.</title>
        <authorList>
            <person name="Goeker M."/>
        </authorList>
    </citation>
    <scope>NUCLEOTIDE SEQUENCE [LARGE SCALE GENOMIC DNA]</scope>
    <source>
        <strain evidence="3 4">DSM 17328</strain>
    </source>
</reference>
<keyword evidence="1" id="KW-0560">Oxidoreductase</keyword>
<dbReference type="SUPFAM" id="SSF50129">
    <property type="entry name" value="GroES-like"/>
    <property type="match status" value="1"/>
</dbReference>
<dbReference type="Pfam" id="PF16884">
    <property type="entry name" value="ADH_N_2"/>
    <property type="match status" value="1"/>
</dbReference>
<dbReference type="Gene3D" id="3.90.180.10">
    <property type="entry name" value="Medium-chain alcohol dehydrogenases, catalytic domain"/>
    <property type="match status" value="1"/>
</dbReference>
<dbReference type="EMBL" id="JACHNZ010000011">
    <property type="protein sequence ID" value="MBB4631621.1"/>
    <property type="molecule type" value="Genomic_DNA"/>
</dbReference>
<dbReference type="Pfam" id="PF00107">
    <property type="entry name" value="ADH_zinc_N"/>
    <property type="match status" value="1"/>
</dbReference>
<dbReference type="InterPro" id="IPR045010">
    <property type="entry name" value="MDR_fam"/>
</dbReference>
<dbReference type="SMART" id="SM00829">
    <property type="entry name" value="PKS_ER"/>
    <property type="match status" value="1"/>
</dbReference>
<dbReference type="Gene3D" id="3.40.50.720">
    <property type="entry name" value="NAD(P)-binding Rossmann-like Domain"/>
    <property type="match status" value="1"/>
</dbReference>
<sequence>MQNRRVLLKSRPTGVAQAENFSLDTAPVPAIADGEMLVRNHFLSVEPAMRGWIADAANYSAPVPLGSVMRALCAGTVIESRAPGFSPGDPVTGWFGWQDYATVAPSAVVRKIAEADLPLSASLGILGINGATAHTALSMIGQPKQGETVVVSTAAGAVGSAAGQIANIHGCRTIGITSSAAKQRLCVEQFGYEAAIDYRREDVDARLAELCPDGIDIYYDNTAGAISDAVMRHLALRSRVIVCGTAAIQNWVDWPLGPRVERHLLVRRARMEGFVIFDHMDRYEDAVAQLAAWIREGRLTYLEDILDGIEACPDALAGLYRGENFGKRLIRLV</sequence>
<name>A0A7W7B085_9SPHN</name>
<dbReference type="Proteomes" id="UP000566324">
    <property type="component" value="Unassembled WGS sequence"/>
</dbReference>
<dbReference type="AlphaFoldDB" id="A0A7W7B085"/>
<proteinExistence type="predicted"/>
<comment type="caution">
    <text evidence="3">The sequence shown here is derived from an EMBL/GenBank/DDBJ whole genome shotgun (WGS) entry which is preliminary data.</text>
</comment>
<gene>
    <name evidence="3" type="ORF">GGQ98_001233</name>
</gene>
<dbReference type="InterPro" id="IPR036291">
    <property type="entry name" value="NAD(P)-bd_dom_sf"/>
</dbReference>
<evidence type="ECO:0000259" key="2">
    <source>
        <dbReference type="SMART" id="SM00829"/>
    </source>
</evidence>
<dbReference type="InterPro" id="IPR011032">
    <property type="entry name" value="GroES-like_sf"/>
</dbReference>
<evidence type="ECO:0000313" key="3">
    <source>
        <dbReference type="EMBL" id="MBB4631621.1"/>
    </source>
</evidence>
<evidence type="ECO:0000313" key="4">
    <source>
        <dbReference type="Proteomes" id="UP000566324"/>
    </source>
</evidence>
<dbReference type="InterPro" id="IPR020843">
    <property type="entry name" value="ER"/>
</dbReference>
<dbReference type="InterPro" id="IPR041694">
    <property type="entry name" value="ADH_N_2"/>
</dbReference>
<protein>
    <recommendedName>
        <fullName evidence="2">Enoyl reductase (ER) domain-containing protein</fullName>
    </recommendedName>
</protein>
<dbReference type="PANTHER" id="PTHR43205">
    <property type="entry name" value="PROSTAGLANDIN REDUCTASE"/>
    <property type="match status" value="1"/>
</dbReference>
<dbReference type="CDD" id="cd05288">
    <property type="entry name" value="PGDH"/>
    <property type="match status" value="1"/>
</dbReference>
<dbReference type="InterPro" id="IPR013149">
    <property type="entry name" value="ADH-like_C"/>
</dbReference>
<dbReference type="PANTHER" id="PTHR43205:SF7">
    <property type="entry name" value="PROSTAGLANDIN REDUCTASE 1"/>
    <property type="match status" value="1"/>
</dbReference>
<dbReference type="FunFam" id="3.40.50.720:FF:000121">
    <property type="entry name" value="Prostaglandin reductase 2"/>
    <property type="match status" value="1"/>
</dbReference>
<dbReference type="SUPFAM" id="SSF51735">
    <property type="entry name" value="NAD(P)-binding Rossmann-fold domains"/>
    <property type="match status" value="1"/>
</dbReference>
<feature type="domain" description="Enoyl reductase (ER)" evidence="2">
    <location>
        <begin position="16"/>
        <end position="330"/>
    </location>
</feature>
<accession>A0A7W7B085</accession>
<keyword evidence="4" id="KW-1185">Reference proteome</keyword>
<evidence type="ECO:0000256" key="1">
    <source>
        <dbReference type="ARBA" id="ARBA00023002"/>
    </source>
</evidence>
<dbReference type="GO" id="GO:0016628">
    <property type="term" value="F:oxidoreductase activity, acting on the CH-CH group of donors, NAD or NADP as acceptor"/>
    <property type="evidence" value="ECO:0007669"/>
    <property type="project" value="InterPro"/>
</dbReference>
<organism evidence="3 4">
    <name type="scientific">Sphingosinicella soli</name>
    <dbReference type="NCBI Taxonomy" id="333708"/>
    <lineage>
        <taxon>Bacteria</taxon>
        <taxon>Pseudomonadati</taxon>
        <taxon>Pseudomonadota</taxon>
        <taxon>Alphaproteobacteria</taxon>
        <taxon>Sphingomonadales</taxon>
        <taxon>Sphingosinicellaceae</taxon>
        <taxon>Sphingosinicella</taxon>
    </lineage>
</organism>